<organism evidence="2 3">
    <name type="scientific">Paramuricea clavata</name>
    <name type="common">Red gorgonian</name>
    <name type="synonym">Violescent sea-whip</name>
    <dbReference type="NCBI Taxonomy" id="317549"/>
    <lineage>
        <taxon>Eukaryota</taxon>
        <taxon>Metazoa</taxon>
        <taxon>Cnidaria</taxon>
        <taxon>Anthozoa</taxon>
        <taxon>Octocorallia</taxon>
        <taxon>Malacalcyonacea</taxon>
        <taxon>Plexauridae</taxon>
        <taxon>Paramuricea</taxon>
    </lineage>
</organism>
<feature type="region of interest" description="Disordered" evidence="1">
    <location>
        <begin position="47"/>
        <end position="78"/>
    </location>
</feature>
<proteinExistence type="predicted"/>
<name>A0A7D9JFH3_PARCT</name>
<evidence type="ECO:0000313" key="3">
    <source>
        <dbReference type="Proteomes" id="UP001152795"/>
    </source>
</evidence>
<sequence length="128" mass="14791">MPSKKNPPPNGFFFFMQSLRPDLKSEGIVVTNNRELAELAGPRWAALSPEEREPFNAQAKREKQNRRYGPQPDKMDCTGQYISMEENDEIMDDFQEEDVEHVGVGKVLNFLKSRNVRASVISRFRTEK</sequence>
<dbReference type="InterPro" id="IPR036910">
    <property type="entry name" value="HMG_box_dom_sf"/>
</dbReference>
<evidence type="ECO:0000313" key="2">
    <source>
        <dbReference type="EMBL" id="CAB4028708.1"/>
    </source>
</evidence>
<dbReference type="InterPro" id="IPR009071">
    <property type="entry name" value="HMG_box_dom"/>
</dbReference>
<dbReference type="CDD" id="cd21992">
    <property type="entry name" value="HMG-box_MAEL"/>
    <property type="match status" value="1"/>
</dbReference>
<keyword evidence="3" id="KW-1185">Reference proteome</keyword>
<dbReference type="PANTHER" id="PTHR21358:SF4">
    <property type="entry name" value="PROTEIN MAELSTROM HOMOLOG"/>
    <property type="match status" value="1"/>
</dbReference>
<dbReference type="GO" id="GO:0007140">
    <property type="term" value="P:male meiotic nuclear division"/>
    <property type="evidence" value="ECO:0007669"/>
    <property type="project" value="TreeGrafter"/>
</dbReference>
<dbReference type="GO" id="GO:0045892">
    <property type="term" value="P:negative regulation of DNA-templated transcription"/>
    <property type="evidence" value="ECO:0007669"/>
    <property type="project" value="TreeGrafter"/>
</dbReference>
<dbReference type="InterPro" id="IPR039259">
    <property type="entry name" value="Protein_maelstrom"/>
</dbReference>
<protein>
    <submittedName>
        <fullName evidence="2">Uncharacterized protein</fullName>
    </submittedName>
</protein>
<dbReference type="GO" id="GO:0043186">
    <property type="term" value="C:P granule"/>
    <property type="evidence" value="ECO:0007669"/>
    <property type="project" value="TreeGrafter"/>
</dbReference>
<feature type="compositionally biased region" description="Basic and acidic residues" evidence="1">
    <location>
        <begin position="49"/>
        <end position="62"/>
    </location>
</feature>
<dbReference type="Gene3D" id="1.10.30.10">
    <property type="entry name" value="High mobility group box domain"/>
    <property type="match status" value="1"/>
</dbReference>
<dbReference type="AlphaFoldDB" id="A0A7D9JFH3"/>
<dbReference type="SMART" id="SM00398">
    <property type="entry name" value="HMG"/>
    <property type="match status" value="1"/>
</dbReference>
<comment type="caution">
    <text evidence="2">The sequence shown here is derived from an EMBL/GenBank/DDBJ whole genome shotgun (WGS) entry which is preliminary data.</text>
</comment>
<dbReference type="SUPFAM" id="SSF47095">
    <property type="entry name" value="HMG-box"/>
    <property type="match status" value="1"/>
</dbReference>
<accession>A0A7D9JFH3</accession>
<dbReference type="GO" id="GO:0034587">
    <property type="term" value="P:piRNA processing"/>
    <property type="evidence" value="ECO:0007669"/>
    <property type="project" value="TreeGrafter"/>
</dbReference>
<dbReference type="PANTHER" id="PTHR21358">
    <property type="entry name" value="PROTEIN MAELSTROM HOMOLOG"/>
    <property type="match status" value="1"/>
</dbReference>
<dbReference type="GO" id="GO:0007283">
    <property type="term" value="P:spermatogenesis"/>
    <property type="evidence" value="ECO:0007669"/>
    <property type="project" value="TreeGrafter"/>
</dbReference>
<dbReference type="GO" id="GO:0043565">
    <property type="term" value="F:sequence-specific DNA binding"/>
    <property type="evidence" value="ECO:0007669"/>
    <property type="project" value="TreeGrafter"/>
</dbReference>
<dbReference type="Pfam" id="PF00505">
    <property type="entry name" value="HMG_box"/>
    <property type="match status" value="1"/>
</dbReference>
<feature type="non-terminal residue" evidence="2">
    <location>
        <position position="128"/>
    </location>
</feature>
<dbReference type="Proteomes" id="UP001152795">
    <property type="component" value="Unassembled WGS sequence"/>
</dbReference>
<dbReference type="GO" id="GO:0005634">
    <property type="term" value="C:nucleus"/>
    <property type="evidence" value="ECO:0007669"/>
    <property type="project" value="UniProtKB-UniRule"/>
</dbReference>
<evidence type="ECO:0000256" key="1">
    <source>
        <dbReference type="SAM" id="MobiDB-lite"/>
    </source>
</evidence>
<reference evidence="2" key="1">
    <citation type="submission" date="2020-04" db="EMBL/GenBank/DDBJ databases">
        <authorList>
            <person name="Alioto T."/>
            <person name="Alioto T."/>
            <person name="Gomez Garrido J."/>
        </authorList>
    </citation>
    <scope>NUCLEOTIDE SEQUENCE</scope>
    <source>
        <strain evidence="2">A484AB</strain>
    </source>
</reference>
<gene>
    <name evidence="2" type="ORF">PACLA_8A043179</name>
</gene>
<dbReference type="EMBL" id="CACRXK020015663">
    <property type="protein sequence ID" value="CAB4028708.1"/>
    <property type="molecule type" value="Genomic_DNA"/>
</dbReference>
<dbReference type="PROSITE" id="PS50118">
    <property type="entry name" value="HMG_BOX_2"/>
    <property type="match status" value="1"/>
</dbReference>
<dbReference type="OrthoDB" id="1919336at2759"/>